<feature type="chain" id="PRO_5039131091" description="Foldase protein PrsA" evidence="12">
    <location>
        <begin position="19"/>
        <end position="295"/>
    </location>
</feature>
<dbReference type="GO" id="GO:0003755">
    <property type="term" value="F:peptidyl-prolyl cis-trans isomerase activity"/>
    <property type="evidence" value="ECO:0007669"/>
    <property type="project" value="UniProtKB-UniRule"/>
</dbReference>
<gene>
    <name evidence="11 15" type="primary">prsA</name>
    <name evidence="15" type="ORF">BWZ43_10055</name>
    <name evidence="14" type="ORF">P5X88_21680</name>
</gene>
<dbReference type="EMBL" id="JAROYP010000015">
    <property type="protein sequence ID" value="MDH5163550.1"/>
    <property type="molecule type" value="Genomic_DNA"/>
</dbReference>
<dbReference type="InterPro" id="IPR050245">
    <property type="entry name" value="PrsA_foldase"/>
</dbReference>
<comment type="function">
    <text evidence="11">Plays a major role in protein secretion by helping the post-translocational extracellular folding of several secreted proteins.</text>
</comment>
<evidence type="ECO:0000313" key="15">
    <source>
        <dbReference type="EMBL" id="OOP68494.1"/>
    </source>
</evidence>
<evidence type="ECO:0000313" key="16">
    <source>
        <dbReference type="Proteomes" id="UP000189761"/>
    </source>
</evidence>
<evidence type="ECO:0000256" key="7">
    <source>
        <dbReference type="ARBA" id="ARBA00023136"/>
    </source>
</evidence>
<accession>A0A8E2LFT8</accession>
<reference evidence="14" key="2">
    <citation type="submission" date="2023-03" db="EMBL/GenBank/DDBJ databases">
        <title>Bacterial isolates from washroom surfaces on a university campus.</title>
        <authorList>
            <person name="Holman D.B."/>
            <person name="Gzyl K.E."/>
            <person name="Taheri A.E."/>
        </authorList>
    </citation>
    <scope>NUCLEOTIDE SEQUENCE</scope>
    <source>
        <strain evidence="14">RD03</strain>
    </source>
</reference>
<keyword evidence="5 11" id="KW-0732">Signal</keyword>
<evidence type="ECO:0000313" key="14">
    <source>
        <dbReference type="EMBL" id="MDH5163550.1"/>
    </source>
</evidence>
<dbReference type="PROSITE" id="PS50198">
    <property type="entry name" value="PPIC_PPIASE_2"/>
    <property type="match status" value="1"/>
</dbReference>
<dbReference type="SUPFAM" id="SSF54534">
    <property type="entry name" value="FKBP-like"/>
    <property type="match status" value="1"/>
</dbReference>
<proteinExistence type="inferred from homology"/>
<dbReference type="GO" id="GO:0005886">
    <property type="term" value="C:plasma membrane"/>
    <property type="evidence" value="ECO:0007669"/>
    <property type="project" value="UniProtKB-SubCell"/>
</dbReference>
<dbReference type="EC" id="5.2.1.8" evidence="11"/>
<evidence type="ECO:0000256" key="3">
    <source>
        <dbReference type="ARBA" id="ARBA00006071"/>
    </source>
</evidence>
<evidence type="ECO:0000256" key="5">
    <source>
        <dbReference type="ARBA" id="ARBA00022729"/>
    </source>
</evidence>
<evidence type="ECO:0000259" key="13">
    <source>
        <dbReference type="PROSITE" id="PS50198"/>
    </source>
</evidence>
<feature type="signal peptide" evidence="12">
    <location>
        <begin position="1"/>
        <end position="18"/>
    </location>
</feature>
<dbReference type="SUPFAM" id="SSF109998">
    <property type="entry name" value="Triger factor/SurA peptide-binding domain-like"/>
    <property type="match status" value="1"/>
</dbReference>
<feature type="domain" description="PpiC" evidence="13">
    <location>
        <begin position="138"/>
        <end position="227"/>
    </location>
</feature>
<dbReference type="EMBL" id="MTLA01000105">
    <property type="protein sequence ID" value="OOP68494.1"/>
    <property type="molecule type" value="Genomic_DNA"/>
</dbReference>
<keyword evidence="10 11" id="KW-0449">Lipoprotein</keyword>
<dbReference type="HAMAP" id="MF_01145">
    <property type="entry name" value="Foldase_PrsA"/>
    <property type="match status" value="1"/>
</dbReference>
<keyword evidence="7 11" id="KW-0472">Membrane</keyword>
<name>A0A8E2LFT8_9BACI</name>
<comment type="caution">
    <text evidence="15">The sequence shown here is derived from an EMBL/GenBank/DDBJ whole genome shotgun (WGS) entry which is preliminary data.</text>
</comment>
<dbReference type="Proteomes" id="UP000189761">
    <property type="component" value="Unassembled WGS sequence"/>
</dbReference>
<keyword evidence="4 11" id="KW-1003">Cell membrane</keyword>
<comment type="subcellular location">
    <subcellularLocation>
        <location evidence="2 11">Cell membrane</location>
        <topology evidence="2 11">Lipid-anchor</topology>
    </subcellularLocation>
</comment>
<dbReference type="Pfam" id="PF13616">
    <property type="entry name" value="Rotamase_3"/>
    <property type="match status" value="1"/>
</dbReference>
<comment type="catalytic activity">
    <reaction evidence="1 11">
        <text>[protein]-peptidylproline (omega=180) = [protein]-peptidylproline (omega=0)</text>
        <dbReference type="Rhea" id="RHEA:16237"/>
        <dbReference type="Rhea" id="RHEA-COMP:10747"/>
        <dbReference type="Rhea" id="RHEA-COMP:10748"/>
        <dbReference type="ChEBI" id="CHEBI:83833"/>
        <dbReference type="ChEBI" id="CHEBI:83834"/>
        <dbReference type="EC" id="5.2.1.8"/>
    </reaction>
</comment>
<dbReference type="Gene3D" id="1.10.3120.10">
    <property type="entry name" value="Trigger factor, C-terminal domain"/>
    <property type="match status" value="1"/>
</dbReference>
<dbReference type="Gene3D" id="3.10.50.40">
    <property type="match status" value="1"/>
</dbReference>
<dbReference type="RefSeq" id="WP_058004737.1">
    <property type="nucleotide sequence ID" value="NZ_CP065424.1"/>
</dbReference>
<sequence length="295" mass="33079">MKKWVLSLSLAAGVIGLAACGNSGDEVVVKTKAGNVTKDELYEAMKDKVGDQVLQQLVFDKVLSDKYKVSDKEVDKQVKDAKDQLGDQFEMALQQYGYGSEEDFRNTIKVGLLQEKAATKDLKITDKDIKEYYDNNIKPDIKASHILVADEKTAKEVKDKLNKGEKFEDLAKKYGTDGTKDNGGDLGWFNTDKMDATFTEAAYKLKVGEVSEPVQTQFGYHIIKLTGKKDKAPLDDKMKKEIKEKIKQSKVDQTKVQEVMKKEIKNAKLDIKDKDLKKAFDNVLNADTSDSTSKK</sequence>
<evidence type="ECO:0000256" key="10">
    <source>
        <dbReference type="ARBA" id="ARBA00023288"/>
    </source>
</evidence>
<evidence type="ECO:0000256" key="2">
    <source>
        <dbReference type="ARBA" id="ARBA00004193"/>
    </source>
</evidence>
<evidence type="ECO:0000256" key="1">
    <source>
        <dbReference type="ARBA" id="ARBA00000971"/>
    </source>
</evidence>
<dbReference type="InterPro" id="IPR037041">
    <property type="entry name" value="Trigger_fac_C_sf"/>
</dbReference>
<keyword evidence="16" id="KW-1185">Reference proteome</keyword>
<dbReference type="InterPro" id="IPR046357">
    <property type="entry name" value="PPIase_dom_sf"/>
</dbReference>
<dbReference type="InterPro" id="IPR023059">
    <property type="entry name" value="Foldase_PrsA"/>
</dbReference>
<dbReference type="AlphaFoldDB" id="A0A8E2LFT8"/>
<evidence type="ECO:0000256" key="9">
    <source>
        <dbReference type="ARBA" id="ARBA00023235"/>
    </source>
</evidence>
<keyword evidence="8 11" id="KW-0564">Palmitate</keyword>
<evidence type="ECO:0000256" key="11">
    <source>
        <dbReference type="HAMAP-Rule" id="MF_01145"/>
    </source>
</evidence>
<keyword evidence="9 11" id="KW-0413">Isomerase</keyword>
<dbReference type="GO" id="GO:0006457">
    <property type="term" value="P:protein folding"/>
    <property type="evidence" value="ECO:0007669"/>
    <property type="project" value="UniProtKB-UniRule"/>
</dbReference>
<reference evidence="15 16" key="1">
    <citation type="submission" date="2017-01" db="EMBL/GenBank/DDBJ databases">
        <title>Draft genome sequence of Bacillus oleronius.</title>
        <authorList>
            <person name="Allam M."/>
        </authorList>
    </citation>
    <scope>NUCLEOTIDE SEQUENCE [LARGE SCALE GENOMIC DNA]</scope>
    <source>
        <strain evidence="15 16">DSM 9356</strain>
    </source>
</reference>
<dbReference type="InterPro" id="IPR027304">
    <property type="entry name" value="Trigger_fact/SurA_dom_sf"/>
</dbReference>
<dbReference type="PANTHER" id="PTHR47245:SF1">
    <property type="entry name" value="FOLDASE PROTEIN PRSA"/>
    <property type="match status" value="1"/>
</dbReference>
<protein>
    <recommendedName>
        <fullName evidence="11">Foldase protein PrsA</fullName>
        <ecNumber evidence="11">5.2.1.8</ecNumber>
    </recommendedName>
</protein>
<dbReference type="GO" id="GO:0015031">
    <property type="term" value="P:protein transport"/>
    <property type="evidence" value="ECO:0007669"/>
    <property type="project" value="InterPro"/>
</dbReference>
<keyword evidence="6 11" id="KW-0697">Rotamase</keyword>
<evidence type="ECO:0000256" key="4">
    <source>
        <dbReference type="ARBA" id="ARBA00022475"/>
    </source>
</evidence>
<evidence type="ECO:0000256" key="6">
    <source>
        <dbReference type="ARBA" id="ARBA00023110"/>
    </source>
</evidence>
<organism evidence="15 16">
    <name type="scientific">Heyndrickxia oleronia</name>
    <dbReference type="NCBI Taxonomy" id="38875"/>
    <lineage>
        <taxon>Bacteria</taxon>
        <taxon>Bacillati</taxon>
        <taxon>Bacillota</taxon>
        <taxon>Bacilli</taxon>
        <taxon>Bacillales</taxon>
        <taxon>Bacillaceae</taxon>
        <taxon>Heyndrickxia</taxon>
    </lineage>
</organism>
<dbReference type="PANTHER" id="PTHR47245">
    <property type="entry name" value="PEPTIDYLPROLYL ISOMERASE"/>
    <property type="match status" value="1"/>
</dbReference>
<evidence type="ECO:0000256" key="8">
    <source>
        <dbReference type="ARBA" id="ARBA00023139"/>
    </source>
</evidence>
<comment type="similarity">
    <text evidence="3 11">Belongs to the PrsA family.</text>
</comment>
<dbReference type="InterPro" id="IPR000297">
    <property type="entry name" value="PPIase_PpiC"/>
</dbReference>
<dbReference type="PROSITE" id="PS51257">
    <property type="entry name" value="PROKAR_LIPOPROTEIN"/>
    <property type="match status" value="1"/>
</dbReference>
<evidence type="ECO:0000256" key="12">
    <source>
        <dbReference type="SAM" id="SignalP"/>
    </source>
</evidence>
<dbReference type="Proteomes" id="UP001159179">
    <property type="component" value="Unassembled WGS sequence"/>
</dbReference>